<dbReference type="Gene3D" id="3.40.50.720">
    <property type="entry name" value="NAD(P)-binding Rossmann-like Domain"/>
    <property type="match status" value="1"/>
</dbReference>
<gene>
    <name evidence="4" type="ORF">HQ497_05460</name>
</gene>
<keyword evidence="1" id="KW-0560">Oxidoreductase</keyword>
<dbReference type="PANTHER" id="PTHR48099:SF3">
    <property type="entry name" value="METHYLENETETRAHYDROFOLATE DEHYDROGENASE [NAD(+)]"/>
    <property type="match status" value="1"/>
</dbReference>
<dbReference type="GO" id="GO:0005829">
    <property type="term" value="C:cytosol"/>
    <property type="evidence" value="ECO:0007669"/>
    <property type="project" value="TreeGrafter"/>
</dbReference>
<dbReference type="AlphaFoldDB" id="A0A972VWB7"/>
<dbReference type="SUPFAM" id="SSF53223">
    <property type="entry name" value="Aminoacid dehydrogenase-like, N-terminal domain"/>
    <property type="match status" value="1"/>
</dbReference>
<dbReference type="SUPFAM" id="SSF51735">
    <property type="entry name" value="NAD(P)-binding Rossmann-fold domains"/>
    <property type="match status" value="1"/>
</dbReference>
<evidence type="ECO:0000259" key="3">
    <source>
        <dbReference type="Pfam" id="PF02882"/>
    </source>
</evidence>
<dbReference type="EMBL" id="JABMOJ010000203">
    <property type="protein sequence ID" value="NQV64796.1"/>
    <property type="molecule type" value="Genomic_DNA"/>
</dbReference>
<sequence length="304" mass="33943">MTEPAEQQNNPQLDPAQIAKKYVAEVKVQVERISTRIKVVGLIASHDKPSLAYARATQQKFDAIGIDYDLRNIERLDLENEILALNASPEVHGIFIYFPVFHNEQDSYLRNLVDYRKDIEAGSQYWTHKLYNNDRLAVPGDPLKKALLPCTPLAIIKMLTATGLCANHDEHPLKGKTVTIFNRSEVIGRPLAVMLSNDGAKVYSFDINGPLLFTNAKPAEVDISRSAALAISDIVITGVPSEHFEKIRCDEILPDTVCLNFSSVPNFADDIARHTNIFIPKVGPMTVAMCMRNTVRLYKNFHGA</sequence>
<dbReference type="InterPro" id="IPR046346">
    <property type="entry name" value="Aminoacid_DH-like_N_sf"/>
</dbReference>
<dbReference type="PANTHER" id="PTHR48099">
    <property type="entry name" value="C-1-TETRAHYDROFOLATE SYNTHASE, CYTOPLASMIC-RELATED"/>
    <property type="match status" value="1"/>
</dbReference>
<feature type="domain" description="Tetrahydrofolate dehydrogenase/cyclohydrolase catalytic" evidence="2">
    <location>
        <begin position="13"/>
        <end position="120"/>
    </location>
</feature>
<accession>A0A972VWB7</accession>
<dbReference type="InterPro" id="IPR020630">
    <property type="entry name" value="THF_DH/CycHdrlase_cat_dom"/>
</dbReference>
<dbReference type="InterPro" id="IPR036291">
    <property type="entry name" value="NAD(P)-bd_dom_sf"/>
</dbReference>
<dbReference type="Gene3D" id="3.40.50.10860">
    <property type="entry name" value="Leucine Dehydrogenase, chain A, domain 1"/>
    <property type="match status" value="1"/>
</dbReference>
<evidence type="ECO:0000313" key="4">
    <source>
        <dbReference type="EMBL" id="NQV64796.1"/>
    </source>
</evidence>
<dbReference type="GO" id="GO:0035999">
    <property type="term" value="P:tetrahydrofolate interconversion"/>
    <property type="evidence" value="ECO:0007669"/>
    <property type="project" value="TreeGrafter"/>
</dbReference>
<reference evidence="4" key="1">
    <citation type="submission" date="2020-05" db="EMBL/GenBank/DDBJ databases">
        <title>Sulfur intermediates as new biogeochemical hubs in an aquatic model microbial ecosystem.</title>
        <authorList>
            <person name="Vigneron A."/>
        </authorList>
    </citation>
    <scope>NUCLEOTIDE SEQUENCE</scope>
    <source>
        <strain evidence="4">Bin.250</strain>
    </source>
</reference>
<organism evidence="4 5">
    <name type="scientific">SAR86 cluster bacterium</name>
    <dbReference type="NCBI Taxonomy" id="2030880"/>
    <lineage>
        <taxon>Bacteria</taxon>
        <taxon>Pseudomonadati</taxon>
        <taxon>Pseudomonadota</taxon>
        <taxon>Gammaproteobacteria</taxon>
        <taxon>SAR86 cluster</taxon>
    </lineage>
</organism>
<dbReference type="Pfam" id="PF00763">
    <property type="entry name" value="THF_DHG_CYH"/>
    <property type="match status" value="1"/>
</dbReference>
<dbReference type="GO" id="GO:0004487">
    <property type="term" value="F:methylenetetrahydrofolate dehydrogenase (NAD+) activity"/>
    <property type="evidence" value="ECO:0007669"/>
    <property type="project" value="TreeGrafter"/>
</dbReference>
<evidence type="ECO:0000259" key="2">
    <source>
        <dbReference type="Pfam" id="PF00763"/>
    </source>
</evidence>
<feature type="domain" description="Tetrahydrofolate dehydrogenase/cyclohydrolase NAD(P)-binding" evidence="3">
    <location>
        <begin position="149"/>
        <end position="220"/>
    </location>
</feature>
<protein>
    <submittedName>
        <fullName evidence="4">Bifunctional methylenetetrahydrofolate dehydrogenase/methenyltetrahydrofolate cyclohydrolase</fullName>
    </submittedName>
</protein>
<dbReference type="InterPro" id="IPR020631">
    <property type="entry name" value="THF_DH/CycHdrlase_NAD-bd_dom"/>
</dbReference>
<evidence type="ECO:0000313" key="5">
    <source>
        <dbReference type="Proteomes" id="UP000754644"/>
    </source>
</evidence>
<name>A0A972VWB7_9GAMM</name>
<dbReference type="Pfam" id="PF02882">
    <property type="entry name" value="THF_DHG_CYH_C"/>
    <property type="match status" value="1"/>
</dbReference>
<dbReference type="GO" id="GO:0004488">
    <property type="term" value="F:methylenetetrahydrofolate dehydrogenase (NADP+) activity"/>
    <property type="evidence" value="ECO:0007669"/>
    <property type="project" value="InterPro"/>
</dbReference>
<comment type="caution">
    <text evidence="4">The sequence shown here is derived from an EMBL/GenBank/DDBJ whole genome shotgun (WGS) entry which is preliminary data.</text>
</comment>
<proteinExistence type="predicted"/>
<dbReference type="GO" id="GO:0009113">
    <property type="term" value="P:purine nucleobase biosynthetic process"/>
    <property type="evidence" value="ECO:0007669"/>
    <property type="project" value="TreeGrafter"/>
</dbReference>
<evidence type="ECO:0000256" key="1">
    <source>
        <dbReference type="ARBA" id="ARBA00023002"/>
    </source>
</evidence>
<dbReference type="Proteomes" id="UP000754644">
    <property type="component" value="Unassembled WGS sequence"/>
</dbReference>
<dbReference type="GO" id="GO:0004477">
    <property type="term" value="F:methenyltetrahydrofolate cyclohydrolase activity"/>
    <property type="evidence" value="ECO:0007669"/>
    <property type="project" value="TreeGrafter"/>
</dbReference>